<dbReference type="PROSITE" id="PS00020">
    <property type="entry name" value="ACTININ_2"/>
    <property type="match status" value="1"/>
</dbReference>
<evidence type="ECO:0000256" key="3">
    <source>
        <dbReference type="SAM" id="MobiDB-lite"/>
    </source>
</evidence>
<dbReference type="GO" id="GO:0051015">
    <property type="term" value="F:actin filament binding"/>
    <property type="evidence" value="ECO:0007669"/>
    <property type="project" value="InterPro"/>
</dbReference>
<dbReference type="SMART" id="SM00033">
    <property type="entry name" value="CH"/>
    <property type="match status" value="3"/>
</dbReference>
<evidence type="ECO:0000256" key="2">
    <source>
        <dbReference type="ARBA" id="ARBA00023203"/>
    </source>
</evidence>
<evidence type="ECO:0000313" key="5">
    <source>
        <dbReference type="EMBL" id="OBZ78126.1"/>
    </source>
</evidence>
<feature type="region of interest" description="Disordered" evidence="3">
    <location>
        <begin position="442"/>
        <end position="465"/>
    </location>
</feature>
<dbReference type="Gene3D" id="1.10.418.10">
    <property type="entry name" value="Calponin-like domain"/>
    <property type="match status" value="4"/>
</dbReference>
<dbReference type="GO" id="GO:0051017">
    <property type="term" value="P:actin filament bundle assembly"/>
    <property type="evidence" value="ECO:0007669"/>
    <property type="project" value="InterPro"/>
</dbReference>
<dbReference type="Proteomes" id="UP000092993">
    <property type="component" value="Unassembled WGS sequence"/>
</dbReference>
<evidence type="ECO:0000259" key="4">
    <source>
        <dbReference type="PROSITE" id="PS50021"/>
    </source>
</evidence>
<dbReference type="PANTHER" id="PTHR19961">
    <property type="entry name" value="FIMBRIN/PLASTIN"/>
    <property type="match status" value="1"/>
</dbReference>
<dbReference type="GO" id="GO:0005737">
    <property type="term" value="C:cytoplasm"/>
    <property type="evidence" value="ECO:0007669"/>
    <property type="project" value="TreeGrafter"/>
</dbReference>
<dbReference type="InterPro" id="IPR001715">
    <property type="entry name" value="CH_dom"/>
</dbReference>
<reference evidence="5 6" key="1">
    <citation type="submission" date="2016-03" db="EMBL/GenBank/DDBJ databases">
        <title>Whole genome sequencing of Grifola frondosa 9006-11.</title>
        <authorList>
            <person name="Min B."/>
            <person name="Park H."/>
            <person name="Kim J.-G."/>
            <person name="Cho H."/>
            <person name="Oh Y.-L."/>
            <person name="Kong W.-S."/>
            <person name="Choi I.-G."/>
        </authorList>
    </citation>
    <scope>NUCLEOTIDE SEQUENCE [LARGE SCALE GENOMIC DNA]</scope>
    <source>
        <strain evidence="5 6">9006-11</strain>
    </source>
</reference>
<dbReference type="GO" id="GO:0032432">
    <property type="term" value="C:actin filament bundle"/>
    <property type="evidence" value="ECO:0007669"/>
    <property type="project" value="TreeGrafter"/>
</dbReference>
<keyword evidence="2" id="KW-0009">Actin-binding</keyword>
<proteinExistence type="predicted"/>
<evidence type="ECO:0000256" key="1">
    <source>
        <dbReference type="ARBA" id="ARBA00022737"/>
    </source>
</evidence>
<dbReference type="CDD" id="cd21294">
    <property type="entry name" value="CH_FIMB_rpt1"/>
    <property type="match status" value="1"/>
</dbReference>
<dbReference type="PANTHER" id="PTHR19961:SF18">
    <property type="entry name" value="FI19014P1"/>
    <property type="match status" value="1"/>
</dbReference>
<feature type="domain" description="Calponin-homology (CH)" evidence="4">
    <location>
        <begin position="261"/>
        <end position="364"/>
    </location>
</feature>
<dbReference type="FunFam" id="1.10.418.10:FF:000042">
    <property type="entry name" value="Fimbrin, putative"/>
    <property type="match status" value="1"/>
</dbReference>
<name>A0A1C7MNX8_GRIFR</name>
<dbReference type="InterPro" id="IPR039959">
    <property type="entry name" value="Fimbrin/Plastin"/>
</dbReference>
<feature type="domain" description="Calponin-homology (CH)" evidence="4">
    <location>
        <begin position="388"/>
        <end position="522"/>
    </location>
</feature>
<keyword evidence="1" id="KW-0677">Repeat</keyword>
<dbReference type="PROSITE" id="PS50021">
    <property type="entry name" value="CH"/>
    <property type="match status" value="3"/>
</dbReference>
<feature type="domain" description="Calponin-homology (CH)" evidence="4">
    <location>
        <begin position="113"/>
        <end position="233"/>
    </location>
</feature>
<gene>
    <name evidence="5" type="primary">SAC6</name>
    <name evidence="5" type="ORF">A0H81_02287</name>
</gene>
<keyword evidence="6" id="KW-1185">Reference proteome</keyword>
<dbReference type="OrthoDB" id="431378at2759"/>
<dbReference type="InterPro" id="IPR011992">
    <property type="entry name" value="EF-hand-dom_pair"/>
</dbReference>
<dbReference type="FunFam" id="1.10.418.10:FF:000016">
    <property type="entry name" value="Probable fimbrin"/>
    <property type="match status" value="1"/>
</dbReference>
<dbReference type="STRING" id="5627.A0A1C7MNX8"/>
<dbReference type="InterPro" id="IPR036872">
    <property type="entry name" value="CH_dom_sf"/>
</dbReference>
<dbReference type="SUPFAM" id="SSF47576">
    <property type="entry name" value="Calponin-homology domain, CH-domain"/>
    <property type="match status" value="1"/>
</dbReference>
<organism evidence="5 6">
    <name type="scientific">Grifola frondosa</name>
    <name type="common">Maitake</name>
    <name type="synonym">Polyporus frondosus</name>
    <dbReference type="NCBI Taxonomy" id="5627"/>
    <lineage>
        <taxon>Eukaryota</taxon>
        <taxon>Fungi</taxon>
        <taxon>Dikarya</taxon>
        <taxon>Basidiomycota</taxon>
        <taxon>Agaricomycotina</taxon>
        <taxon>Agaricomycetes</taxon>
        <taxon>Polyporales</taxon>
        <taxon>Grifolaceae</taxon>
        <taxon>Grifola</taxon>
    </lineage>
</organism>
<dbReference type="CDD" id="cd21300">
    <property type="entry name" value="CH_FIMB_rpt3"/>
    <property type="match status" value="1"/>
</dbReference>
<dbReference type="AlphaFoldDB" id="A0A1C7MNX8"/>
<evidence type="ECO:0000313" key="6">
    <source>
        <dbReference type="Proteomes" id="UP000092993"/>
    </source>
</evidence>
<dbReference type="EMBL" id="LUGG01000002">
    <property type="protein sequence ID" value="OBZ78126.1"/>
    <property type="molecule type" value="Genomic_DNA"/>
</dbReference>
<accession>A0A1C7MNX8</accession>
<dbReference type="GO" id="GO:0005884">
    <property type="term" value="C:actin filament"/>
    <property type="evidence" value="ECO:0007669"/>
    <property type="project" value="TreeGrafter"/>
</dbReference>
<dbReference type="InterPro" id="IPR001589">
    <property type="entry name" value="Actinin_actin-bd_CS"/>
</dbReference>
<comment type="caution">
    <text evidence="5">The sequence shown here is derived from an EMBL/GenBank/DDBJ whole genome shotgun (WGS) entry which is preliminary data.</text>
</comment>
<dbReference type="OMA" id="WQLMRKN"/>
<sequence>MDALRLRKKYPEVSQDEMFDFINRFNAITTETPGRVDKSDVLQSLQASGESYDRARETLKHVSVDASGKLELEDWVELNVKLRSRTQDAPLSSKAGKVTVYGTNANVSHTINEDERAEFTNHINLVLDGDPDVGSRVPIPTNTMQLFDECRDGLILCKLINDSVPETIDPRVLNKPTARKPLNAFQMTENNNIVITSAKAIGCSVVNIGSTDIAEGREHLILGLIWQIIRRGLLSQIDIKLHPELYRLCEDGETIEDLLRLTPDQILLRWFNYHLKQAGWKRRVNNFSRDVCDGENYTVLLNQLKPDECSLAPLQTRDIRTRAEQVLQNAAAIGCRKYLTPASLVAGNPRLNLAFVANLFNNHPGLAPLDEQEAKDYGVVEDFDAEGEREARVFMLWLNSLGVDPGVFNLFENLKDGLVILQAFDKILPGSVIWRRVSKPKGGAVESYSSPTGAEGEEEEDIGVTPNQSNLSRFKQVENCNYAVDLAKQNGMHMVGIQGADIVDGSRTLVLGLVWQLMRMNITKTLSALSKSGQGGRLATQRSSSGRTRPLRRRTQHQANSIVQGSIAYYCGDGDYEERRQNAKLAISIARKMNALIFLVPEDIVDVRPRLIMTFVGSLMSIGNQ</sequence>
<dbReference type="Pfam" id="PF00307">
    <property type="entry name" value="CH"/>
    <property type="match status" value="4"/>
</dbReference>
<feature type="region of interest" description="Disordered" evidence="3">
    <location>
        <begin position="533"/>
        <end position="559"/>
    </location>
</feature>
<protein>
    <submittedName>
        <fullName evidence="5">Fimbrin</fullName>
    </submittedName>
</protein>
<dbReference type="SUPFAM" id="SSF47473">
    <property type="entry name" value="EF-hand"/>
    <property type="match status" value="1"/>
</dbReference>
<dbReference type="GO" id="GO:0051639">
    <property type="term" value="P:actin filament network formation"/>
    <property type="evidence" value="ECO:0007669"/>
    <property type="project" value="TreeGrafter"/>
</dbReference>